<evidence type="ECO:0000313" key="2">
    <source>
        <dbReference type="Proteomes" id="UP001076464"/>
    </source>
</evidence>
<organism evidence="1 2">
    <name type="scientific">Roseateles hydrophilus</name>
    <dbReference type="NCBI Taxonomy" id="2975054"/>
    <lineage>
        <taxon>Bacteria</taxon>
        <taxon>Pseudomonadati</taxon>
        <taxon>Pseudomonadota</taxon>
        <taxon>Betaproteobacteria</taxon>
        <taxon>Burkholderiales</taxon>
        <taxon>Sphaerotilaceae</taxon>
        <taxon>Roseateles</taxon>
    </lineage>
</organism>
<reference evidence="1" key="1">
    <citation type="submission" date="2022-08" db="EMBL/GenBank/DDBJ databases">
        <title>Genome sequencing of Pelomonas sp. UHG3.</title>
        <authorList>
            <person name="So Y."/>
        </authorList>
    </citation>
    <scope>NUCLEOTIDE SEQUENCE</scope>
    <source>
        <strain evidence="1">UHG3</strain>
    </source>
</reference>
<dbReference type="Proteomes" id="UP001076464">
    <property type="component" value="Unassembled WGS sequence"/>
</dbReference>
<dbReference type="EMBL" id="JAPPUY010000001">
    <property type="protein sequence ID" value="MCY4743530.1"/>
    <property type="molecule type" value="Genomic_DNA"/>
</dbReference>
<accession>A0ACC6C567</accession>
<keyword evidence="2" id="KW-1185">Reference proteome</keyword>
<comment type="caution">
    <text evidence="1">The sequence shown here is derived from an EMBL/GenBank/DDBJ whole genome shotgun (WGS) entry which is preliminary data.</text>
</comment>
<proteinExistence type="predicted"/>
<evidence type="ECO:0000313" key="1">
    <source>
        <dbReference type="EMBL" id="MCY4743530.1"/>
    </source>
</evidence>
<gene>
    <name evidence="1" type="ORF">NYO99_00930</name>
</gene>
<keyword evidence="1" id="KW-0808">Transferase</keyword>
<name>A0ACC6C567_9BURK</name>
<keyword evidence="1" id="KW-0328">Glycosyltransferase</keyword>
<sequence length="370" mass="40914">MAVTASVLVISHGFQPNYEKAFANGLAAHDVRPTLIASDRTLVKELSPAVEVLNIRGSQDPRRSRLQKATNLLRYGARLLALVASRRHDVVHLTGTFLTSSVLAGLLEWCLYWALARRFVMTVHNILPHGRHGKGLRLLYRLVYRLPQVLVVHTHKMRSDLEHQFGIAPGRIVVMAHGVDEVPTDWAAPLPADHLRVLIFGGLNHYKGVDQFLRAASLVARPMVITIAGEARDASHAELVSTLISTVPERHRVDWRRGFIAEDKVQQLFEANDVVVLPYRHIDQSGVLFTAFRFGAPLIVTDVGSFRESLPSFAGVVARSADPADLADGVNDFIGRQPAFDRRRIRAHAQSLCWPNTVTPLLAVYAGTGA</sequence>
<protein>
    <submittedName>
        <fullName evidence="1">Glycosyltransferase</fullName>
        <ecNumber evidence="1">2.4.-.-</ecNumber>
    </submittedName>
</protein>
<dbReference type="EC" id="2.4.-.-" evidence="1"/>